<dbReference type="InterPro" id="IPR051720">
    <property type="entry name" value="rRNA_MeTrfase/Polyamine_Synth"/>
</dbReference>
<dbReference type="EMBL" id="FNXT01001368">
    <property type="protein sequence ID" value="SZX79500.1"/>
    <property type="molecule type" value="Genomic_DNA"/>
</dbReference>
<gene>
    <name evidence="1" type="ORF">BQ4739_LOCUS19771</name>
</gene>
<sequence>MKLKELHALMQDIEPFAQPKVQLEQYPTGADIASRMLYTIESMFNAIEGNIVVDLGTGTGMLAIGAALLGSPCVVGLDVDADALQVAHDNCEQFEDPLPLGSPCVVGLDVGADALQVAHDNCEQFEDPLPIDFVLCDVNQLQQQQRLQADTVIMNPPFGTKMKGADMAFLRAACSLGPKQIYSLNKSSTRSHIQKVALKELGCTSAEVLAELRYNLPATMRFHKQASVDIEVDLWRFELPAAAAAAAAGGYSSSEGDDEEDQSDNA</sequence>
<dbReference type="GO" id="GO:0003676">
    <property type="term" value="F:nucleic acid binding"/>
    <property type="evidence" value="ECO:0007669"/>
    <property type="project" value="InterPro"/>
</dbReference>
<dbReference type="PROSITE" id="PS00092">
    <property type="entry name" value="N6_MTASE"/>
    <property type="match status" value="1"/>
</dbReference>
<dbReference type="Pfam" id="PF06325">
    <property type="entry name" value="PrmA"/>
    <property type="match status" value="1"/>
</dbReference>
<dbReference type="STRING" id="3088.A0A383WPV8"/>
<accession>A0A383WPV8</accession>
<dbReference type="PANTHER" id="PTHR23290">
    <property type="entry name" value="RRNA N6-ADENOSINE-METHYLTRANSFERASE METTL5"/>
    <property type="match status" value="1"/>
</dbReference>
<evidence type="ECO:0000313" key="2">
    <source>
        <dbReference type="Proteomes" id="UP000256970"/>
    </source>
</evidence>
<keyword evidence="2" id="KW-1185">Reference proteome</keyword>
<dbReference type="InterPro" id="IPR002052">
    <property type="entry name" value="DNA_methylase_N6_adenine_CS"/>
</dbReference>
<dbReference type="SUPFAM" id="SSF53335">
    <property type="entry name" value="S-adenosyl-L-methionine-dependent methyltransferases"/>
    <property type="match status" value="1"/>
</dbReference>
<dbReference type="GO" id="GO:0008988">
    <property type="term" value="F:rRNA (adenine-N6-)-methyltransferase activity"/>
    <property type="evidence" value="ECO:0007669"/>
    <property type="project" value="TreeGrafter"/>
</dbReference>
<dbReference type="Gene3D" id="3.40.50.150">
    <property type="entry name" value="Vaccinia Virus protein VP39"/>
    <property type="match status" value="2"/>
</dbReference>
<dbReference type="InterPro" id="IPR029063">
    <property type="entry name" value="SAM-dependent_MTases_sf"/>
</dbReference>
<dbReference type="Proteomes" id="UP000256970">
    <property type="component" value="Unassembled WGS sequence"/>
</dbReference>
<dbReference type="CDD" id="cd02440">
    <property type="entry name" value="AdoMet_MTases"/>
    <property type="match status" value="1"/>
</dbReference>
<dbReference type="PANTHER" id="PTHR23290:SF0">
    <property type="entry name" value="RRNA N6-ADENOSINE-METHYLTRANSFERASE METTL5"/>
    <property type="match status" value="1"/>
</dbReference>
<name>A0A383WPV8_TETOB</name>
<organism evidence="1 2">
    <name type="scientific">Tetradesmus obliquus</name>
    <name type="common">Green alga</name>
    <name type="synonym">Acutodesmus obliquus</name>
    <dbReference type="NCBI Taxonomy" id="3088"/>
    <lineage>
        <taxon>Eukaryota</taxon>
        <taxon>Viridiplantae</taxon>
        <taxon>Chlorophyta</taxon>
        <taxon>core chlorophytes</taxon>
        <taxon>Chlorophyceae</taxon>
        <taxon>CS clade</taxon>
        <taxon>Sphaeropleales</taxon>
        <taxon>Scenedesmaceae</taxon>
        <taxon>Tetradesmus</taxon>
    </lineage>
</organism>
<dbReference type="AlphaFoldDB" id="A0A383WPV8"/>
<protein>
    <recommendedName>
        <fullName evidence="3">Methyltransferase small domain-containing protein</fullName>
    </recommendedName>
</protein>
<proteinExistence type="predicted"/>
<reference evidence="1 2" key="1">
    <citation type="submission" date="2016-10" db="EMBL/GenBank/DDBJ databases">
        <authorList>
            <person name="Cai Z."/>
        </authorList>
    </citation>
    <scope>NUCLEOTIDE SEQUENCE [LARGE SCALE GENOMIC DNA]</scope>
</reference>
<evidence type="ECO:0008006" key="3">
    <source>
        <dbReference type="Google" id="ProtNLM"/>
    </source>
</evidence>
<evidence type="ECO:0000313" key="1">
    <source>
        <dbReference type="EMBL" id="SZX79500.1"/>
    </source>
</evidence>